<dbReference type="RefSeq" id="WP_186506856.1">
    <property type="nucleotide sequence ID" value="NZ_JACNEP010000007.1"/>
</dbReference>
<comment type="subcellular location">
    <subcellularLocation>
        <location evidence="2">Cell membrane</location>
        <topology evidence="2">Multi-pass membrane protein</topology>
    </subcellularLocation>
</comment>
<organism evidence="14 15">
    <name type="scientific">Neptunicella marina</name>
    <dbReference type="NCBI Taxonomy" id="2125989"/>
    <lineage>
        <taxon>Bacteria</taxon>
        <taxon>Pseudomonadati</taxon>
        <taxon>Pseudomonadota</taxon>
        <taxon>Gammaproteobacteria</taxon>
        <taxon>Alteromonadales</taxon>
        <taxon>Alteromonadaceae</taxon>
        <taxon>Neptunicella</taxon>
    </lineage>
</organism>
<reference evidence="14" key="1">
    <citation type="journal article" date="2018" name="Int. J. Syst. Evol. Microbiol.">
        <title>Neptunicella marina gen. nov., sp. nov., isolated from surface seawater.</title>
        <authorList>
            <person name="Liu X."/>
            <person name="Lai Q."/>
            <person name="Du Y."/>
            <person name="Zhang X."/>
            <person name="Liu Z."/>
            <person name="Sun F."/>
            <person name="Shao Z."/>
        </authorList>
    </citation>
    <scope>NUCLEOTIDE SEQUENCE</scope>
    <source>
        <strain evidence="14">S27-2</strain>
    </source>
</reference>
<dbReference type="SUPFAM" id="SSF47384">
    <property type="entry name" value="Homodimeric domain of signal transducing histidine kinase"/>
    <property type="match status" value="1"/>
</dbReference>
<evidence type="ECO:0000256" key="6">
    <source>
        <dbReference type="ARBA" id="ARBA00022679"/>
    </source>
</evidence>
<dbReference type="InterPro" id="IPR003661">
    <property type="entry name" value="HisK_dim/P_dom"/>
</dbReference>
<evidence type="ECO:0000313" key="15">
    <source>
        <dbReference type="Proteomes" id="UP000601768"/>
    </source>
</evidence>
<dbReference type="InterPro" id="IPR036097">
    <property type="entry name" value="HisK_dim/P_sf"/>
</dbReference>
<dbReference type="GO" id="GO:0005524">
    <property type="term" value="F:ATP binding"/>
    <property type="evidence" value="ECO:0007669"/>
    <property type="project" value="UniProtKB-KW"/>
</dbReference>
<dbReference type="Gene3D" id="6.10.340.10">
    <property type="match status" value="1"/>
</dbReference>
<dbReference type="InterPro" id="IPR004358">
    <property type="entry name" value="Sig_transdc_His_kin-like_C"/>
</dbReference>
<keyword evidence="11" id="KW-0472">Membrane</keyword>
<evidence type="ECO:0000256" key="10">
    <source>
        <dbReference type="SAM" id="Coils"/>
    </source>
</evidence>
<dbReference type="CDD" id="cd00082">
    <property type="entry name" value="HisKA"/>
    <property type="match status" value="1"/>
</dbReference>
<dbReference type="InterPro" id="IPR003660">
    <property type="entry name" value="HAMP_dom"/>
</dbReference>
<evidence type="ECO:0000259" key="13">
    <source>
        <dbReference type="PROSITE" id="PS50885"/>
    </source>
</evidence>
<keyword evidence="6" id="KW-0808">Transferase</keyword>
<proteinExistence type="predicted"/>
<dbReference type="EC" id="2.7.13.3" evidence="3"/>
<dbReference type="InterPro" id="IPR050980">
    <property type="entry name" value="2C_sensor_his_kinase"/>
</dbReference>
<keyword evidence="11" id="KW-1133">Transmembrane helix</keyword>
<reference evidence="14" key="2">
    <citation type="submission" date="2020-08" db="EMBL/GenBank/DDBJ databases">
        <authorList>
            <person name="Lai Q."/>
        </authorList>
    </citation>
    <scope>NUCLEOTIDE SEQUENCE</scope>
    <source>
        <strain evidence="14">S27-2</strain>
    </source>
</reference>
<feature type="domain" description="Histidine kinase" evidence="12">
    <location>
        <begin position="215"/>
        <end position="423"/>
    </location>
</feature>
<feature type="coiled-coil region" evidence="10">
    <location>
        <begin position="260"/>
        <end position="287"/>
    </location>
</feature>
<dbReference type="PRINTS" id="PR00344">
    <property type="entry name" value="BCTRLSENSOR"/>
</dbReference>
<dbReference type="GO" id="GO:0000155">
    <property type="term" value="F:phosphorelay sensor kinase activity"/>
    <property type="evidence" value="ECO:0007669"/>
    <property type="project" value="InterPro"/>
</dbReference>
<evidence type="ECO:0000256" key="5">
    <source>
        <dbReference type="ARBA" id="ARBA00022553"/>
    </source>
</evidence>
<feature type="transmembrane region" description="Helical" evidence="11">
    <location>
        <begin position="140"/>
        <end position="158"/>
    </location>
</feature>
<evidence type="ECO:0000256" key="7">
    <source>
        <dbReference type="ARBA" id="ARBA00022741"/>
    </source>
</evidence>
<evidence type="ECO:0000256" key="3">
    <source>
        <dbReference type="ARBA" id="ARBA00012438"/>
    </source>
</evidence>
<keyword evidence="9" id="KW-0067">ATP-binding</keyword>
<evidence type="ECO:0000256" key="1">
    <source>
        <dbReference type="ARBA" id="ARBA00000085"/>
    </source>
</evidence>
<dbReference type="InterPro" id="IPR036890">
    <property type="entry name" value="HATPase_C_sf"/>
</dbReference>
<comment type="catalytic activity">
    <reaction evidence="1">
        <text>ATP + protein L-histidine = ADP + protein N-phospho-L-histidine.</text>
        <dbReference type="EC" id="2.7.13.3"/>
    </reaction>
</comment>
<dbReference type="Pfam" id="PF02518">
    <property type="entry name" value="HATPase_c"/>
    <property type="match status" value="1"/>
</dbReference>
<dbReference type="CDD" id="cd00075">
    <property type="entry name" value="HATPase"/>
    <property type="match status" value="1"/>
</dbReference>
<gene>
    <name evidence="14" type="ORF">H8B19_10595</name>
</gene>
<dbReference type="SMART" id="SM00388">
    <property type="entry name" value="HisKA"/>
    <property type="match status" value="1"/>
</dbReference>
<evidence type="ECO:0000256" key="11">
    <source>
        <dbReference type="SAM" id="Phobius"/>
    </source>
</evidence>
<dbReference type="SUPFAM" id="SSF55874">
    <property type="entry name" value="ATPase domain of HSP90 chaperone/DNA topoisomerase II/histidine kinase"/>
    <property type="match status" value="1"/>
</dbReference>
<keyword evidence="5" id="KW-0597">Phosphoprotein</keyword>
<keyword evidence="10" id="KW-0175">Coiled coil</keyword>
<dbReference type="InterPro" id="IPR003594">
    <property type="entry name" value="HATPase_dom"/>
</dbReference>
<evidence type="ECO:0000313" key="14">
    <source>
        <dbReference type="EMBL" id="MBC3766330.1"/>
    </source>
</evidence>
<name>A0A8J6IRV9_9ALTE</name>
<dbReference type="Pfam" id="PF00672">
    <property type="entry name" value="HAMP"/>
    <property type="match status" value="1"/>
</dbReference>
<dbReference type="Pfam" id="PF00512">
    <property type="entry name" value="HisKA"/>
    <property type="match status" value="1"/>
</dbReference>
<keyword evidence="11" id="KW-0812">Transmembrane</keyword>
<evidence type="ECO:0000259" key="12">
    <source>
        <dbReference type="PROSITE" id="PS50109"/>
    </source>
</evidence>
<dbReference type="InterPro" id="IPR005467">
    <property type="entry name" value="His_kinase_dom"/>
</dbReference>
<comment type="caution">
    <text evidence="14">The sequence shown here is derived from an EMBL/GenBank/DDBJ whole genome shotgun (WGS) entry which is preliminary data.</text>
</comment>
<evidence type="ECO:0000256" key="2">
    <source>
        <dbReference type="ARBA" id="ARBA00004651"/>
    </source>
</evidence>
<accession>A0A8J6IRV9</accession>
<sequence>MKKLIFSLLLVVLLAIVGLGWGLDNLFVHMSKQAVQDEFQSYRELGTVLARSLDKQQDIGQQLSQYQQTHSISLALDSAENFPLPPSLAEHFKQGEPLLLEDDSEVTINFWLPEHQQILMLKMIINDKQQVSRLQMSLTLLFYVGILALVLVWLYPLINRLQKLAKVAKAFGEGDLTRRIARSSTSYIADIEREFNHMAARIETLVNDNKLLGNAVSHDLRTPLARLRFGIEALEDTKDVQKREKYQQHLAKDIDEMERLVNVLLNYARLEQKLDSLGKELVDLSSLVAHCIDSQHMPDTEIRQTIQSGLKVQGEANYLSMLVNNLLINAHQYANGCISVGLSRNGQYVQLTVEDNGPGIPFEKRQELLKPFIRGDNPDVTPGYGMGLAIVSRISQWHSADLEIAHSVELGGAKFCVFFHAVSK</sequence>
<protein>
    <recommendedName>
        <fullName evidence="3">histidine kinase</fullName>
        <ecNumber evidence="3">2.7.13.3</ecNumber>
    </recommendedName>
</protein>
<dbReference type="SMART" id="SM00387">
    <property type="entry name" value="HATPase_c"/>
    <property type="match status" value="1"/>
</dbReference>
<dbReference type="Gene3D" id="3.30.565.10">
    <property type="entry name" value="Histidine kinase-like ATPase, C-terminal domain"/>
    <property type="match status" value="1"/>
</dbReference>
<dbReference type="PANTHER" id="PTHR44936">
    <property type="entry name" value="SENSOR PROTEIN CREC"/>
    <property type="match status" value="1"/>
</dbReference>
<dbReference type="SMART" id="SM00304">
    <property type="entry name" value="HAMP"/>
    <property type="match status" value="1"/>
</dbReference>
<dbReference type="PROSITE" id="PS50885">
    <property type="entry name" value="HAMP"/>
    <property type="match status" value="1"/>
</dbReference>
<dbReference type="EMBL" id="JACNEP010000007">
    <property type="protein sequence ID" value="MBC3766330.1"/>
    <property type="molecule type" value="Genomic_DNA"/>
</dbReference>
<dbReference type="PROSITE" id="PS50109">
    <property type="entry name" value="HIS_KIN"/>
    <property type="match status" value="1"/>
</dbReference>
<keyword evidence="4" id="KW-1003">Cell membrane</keyword>
<dbReference type="Proteomes" id="UP000601768">
    <property type="component" value="Unassembled WGS sequence"/>
</dbReference>
<dbReference type="Gene3D" id="1.10.287.130">
    <property type="match status" value="1"/>
</dbReference>
<keyword evidence="8 14" id="KW-0418">Kinase</keyword>
<evidence type="ECO:0000256" key="9">
    <source>
        <dbReference type="ARBA" id="ARBA00022840"/>
    </source>
</evidence>
<feature type="domain" description="HAMP" evidence="13">
    <location>
        <begin position="155"/>
        <end position="207"/>
    </location>
</feature>
<keyword evidence="15" id="KW-1185">Reference proteome</keyword>
<dbReference type="PANTHER" id="PTHR44936:SF10">
    <property type="entry name" value="SENSOR PROTEIN RSTB"/>
    <property type="match status" value="1"/>
</dbReference>
<evidence type="ECO:0000256" key="8">
    <source>
        <dbReference type="ARBA" id="ARBA00022777"/>
    </source>
</evidence>
<evidence type="ECO:0000256" key="4">
    <source>
        <dbReference type="ARBA" id="ARBA00022475"/>
    </source>
</evidence>
<keyword evidence="7" id="KW-0547">Nucleotide-binding</keyword>
<dbReference type="AlphaFoldDB" id="A0A8J6IRV9"/>
<dbReference type="GO" id="GO:0005886">
    <property type="term" value="C:plasma membrane"/>
    <property type="evidence" value="ECO:0007669"/>
    <property type="project" value="UniProtKB-SubCell"/>
</dbReference>
<dbReference type="CDD" id="cd06225">
    <property type="entry name" value="HAMP"/>
    <property type="match status" value="1"/>
</dbReference>